<evidence type="ECO:0000313" key="2">
    <source>
        <dbReference type="EMBL" id="CAB4894723.1"/>
    </source>
</evidence>
<dbReference type="SUPFAM" id="SSF53474">
    <property type="entry name" value="alpha/beta-Hydrolases"/>
    <property type="match status" value="1"/>
</dbReference>
<dbReference type="AlphaFoldDB" id="A0A6J7S595"/>
<dbReference type="PANTHER" id="PTHR43689:SF8">
    <property type="entry name" value="ALPHA_BETA-HYDROLASES SUPERFAMILY PROTEIN"/>
    <property type="match status" value="1"/>
</dbReference>
<dbReference type="Gene3D" id="3.40.50.1820">
    <property type="entry name" value="alpha/beta hydrolase"/>
    <property type="match status" value="1"/>
</dbReference>
<sequence>MHTAPISLYAPRMSVPVMLVHGLGSSFAHNWGVSGWDDILASEGFSVIPHELPGHGSAPEAPGGENEAVQRLIDAASELAPVDAIGFSAGARLVLRAAIAKPSAFRKVVLLGIGDGMWTHRVNPDGFELADLVVQLLETAGNDRASVERYVKGFTEMPPLTELSKVTVPVLVVIGDRDMVGPADAMTAALPEARLVVLKGVDHYATTSNFKCQDEVLRFLSE</sequence>
<name>A0A6J7S595_9ZZZZ</name>
<dbReference type="EMBL" id="CAFBMC010000024">
    <property type="protein sequence ID" value="CAB4894723.1"/>
    <property type="molecule type" value="Genomic_DNA"/>
</dbReference>
<protein>
    <submittedName>
        <fullName evidence="3">Unannotated protein</fullName>
    </submittedName>
</protein>
<dbReference type="Pfam" id="PF12697">
    <property type="entry name" value="Abhydrolase_6"/>
    <property type="match status" value="1"/>
</dbReference>
<feature type="domain" description="AB hydrolase-1" evidence="1">
    <location>
        <begin position="17"/>
        <end position="205"/>
    </location>
</feature>
<dbReference type="InterPro" id="IPR029058">
    <property type="entry name" value="AB_hydrolase_fold"/>
</dbReference>
<dbReference type="InterPro" id="IPR000073">
    <property type="entry name" value="AB_hydrolase_1"/>
</dbReference>
<evidence type="ECO:0000259" key="1">
    <source>
        <dbReference type="Pfam" id="PF12697"/>
    </source>
</evidence>
<gene>
    <name evidence="2" type="ORF">UFOPK3495_00623</name>
    <name evidence="3" type="ORF">UFOPK4237_00407</name>
</gene>
<dbReference type="EMBL" id="CAFBPZ010000016">
    <property type="protein sequence ID" value="CAB5036032.1"/>
    <property type="molecule type" value="Genomic_DNA"/>
</dbReference>
<proteinExistence type="predicted"/>
<reference evidence="3" key="1">
    <citation type="submission" date="2020-05" db="EMBL/GenBank/DDBJ databases">
        <authorList>
            <person name="Chiriac C."/>
            <person name="Salcher M."/>
            <person name="Ghai R."/>
            <person name="Kavagutti S V."/>
        </authorList>
    </citation>
    <scope>NUCLEOTIDE SEQUENCE</scope>
</reference>
<evidence type="ECO:0000313" key="3">
    <source>
        <dbReference type="EMBL" id="CAB5036032.1"/>
    </source>
</evidence>
<dbReference type="PANTHER" id="PTHR43689">
    <property type="entry name" value="HYDROLASE"/>
    <property type="match status" value="1"/>
</dbReference>
<organism evidence="3">
    <name type="scientific">freshwater metagenome</name>
    <dbReference type="NCBI Taxonomy" id="449393"/>
    <lineage>
        <taxon>unclassified sequences</taxon>
        <taxon>metagenomes</taxon>
        <taxon>ecological metagenomes</taxon>
    </lineage>
</organism>
<accession>A0A6J7S595</accession>